<sequence length="135" mass="13289">MTRLRHLGRTHALLAGLLLACALVMRLALPAGLMPVSAGGQITLALCTAASSHAGPASITIDLPAKAASDAPDGADDGPCPFAASAAPALADGEGPDLAAPALLFAEFALPPPAVPAPPRLAFLTPPLRGPPLPA</sequence>
<dbReference type="AlphaFoldDB" id="A0A0B2BZN2"/>
<organism evidence="1 2">
    <name type="scientific">Croceibacterium mercuriale</name>
    <dbReference type="NCBI Taxonomy" id="1572751"/>
    <lineage>
        <taxon>Bacteria</taxon>
        <taxon>Pseudomonadati</taxon>
        <taxon>Pseudomonadota</taxon>
        <taxon>Alphaproteobacteria</taxon>
        <taxon>Sphingomonadales</taxon>
        <taxon>Erythrobacteraceae</taxon>
        <taxon>Croceibacterium</taxon>
    </lineage>
</organism>
<reference evidence="1 2" key="1">
    <citation type="submission" date="2014-11" db="EMBL/GenBank/DDBJ databases">
        <title>Draft genome sequence of Kirrobacter mercurialis.</title>
        <authorList>
            <person name="Coil D.A."/>
            <person name="Eisen J.A."/>
        </authorList>
    </citation>
    <scope>NUCLEOTIDE SEQUENCE [LARGE SCALE GENOMIC DNA]</scope>
    <source>
        <strain evidence="1 2">Coronado</strain>
    </source>
</reference>
<comment type="caution">
    <text evidence="1">The sequence shown here is derived from an EMBL/GenBank/DDBJ whole genome shotgun (WGS) entry which is preliminary data.</text>
</comment>
<protein>
    <recommendedName>
        <fullName evidence="3">DUF2946 domain-containing protein</fullName>
    </recommendedName>
</protein>
<dbReference type="RefSeq" id="WP_039093893.1">
    <property type="nucleotide sequence ID" value="NZ_JTDN01000001.1"/>
</dbReference>
<gene>
    <name evidence="1" type="ORF">PK98_01995</name>
</gene>
<keyword evidence="2" id="KW-1185">Reference proteome</keyword>
<accession>A0A0B2BZN2</accession>
<evidence type="ECO:0000313" key="1">
    <source>
        <dbReference type="EMBL" id="KHL25487.1"/>
    </source>
</evidence>
<evidence type="ECO:0008006" key="3">
    <source>
        <dbReference type="Google" id="ProtNLM"/>
    </source>
</evidence>
<dbReference type="OrthoDB" id="7583320at2"/>
<dbReference type="Proteomes" id="UP000030988">
    <property type="component" value="Unassembled WGS sequence"/>
</dbReference>
<dbReference type="PROSITE" id="PS51257">
    <property type="entry name" value="PROKAR_LIPOPROTEIN"/>
    <property type="match status" value="1"/>
</dbReference>
<dbReference type="STRING" id="1572751.PK98_01995"/>
<name>A0A0B2BZN2_9SPHN</name>
<evidence type="ECO:0000313" key="2">
    <source>
        <dbReference type="Proteomes" id="UP000030988"/>
    </source>
</evidence>
<dbReference type="EMBL" id="JTDN01000001">
    <property type="protein sequence ID" value="KHL25487.1"/>
    <property type="molecule type" value="Genomic_DNA"/>
</dbReference>
<proteinExistence type="predicted"/>